<proteinExistence type="predicted"/>
<dbReference type="AlphaFoldDB" id="A0A9Q3E908"/>
<comment type="caution">
    <text evidence="1">The sequence shown here is derived from an EMBL/GenBank/DDBJ whole genome shotgun (WGS) entry which is preliminary data.</text>
</comment>
<accession>A0A9Q3E908</accession>
<gene>
    <name evidence="1" type="ORF">O181_056664</name>
</gene>
<name>A0A9Q3E908_9BASI</name>
<evidence type="ECO:0000313" key="1">
    <source>
        <dbReference type="EMBL" id="MBW0516949.1"/>
    </source>
</evidence>
<protein>
    <recommendedName>
        <fullName evidence="3">Retrotransposon gag domain-containing protein</fullName>
    </recommendedName>
</protein>
<organism evidence="1 2">
    <name type="scientific">Austropuccinia psidii MF-1</name>
    <dbReference type="NCBI Taxonomy" id="1389203"/>
    <lineage>
        <taxon>Eukaryota</taxon>
        <taxon>Fungi</taxon>
        <taxon>Dikarya</taxon>
        <taxon>Basidiomycota</taxon>
        <taxon>Pucciniomycotina</taxon>
        <taxon>Pucciniomycetes</taxon>
        <taxon>Pucciniales</taxon>
        <taxon>Sphaerophragmiaceae</taxon>
        <taxon>Austropuccinia</taxon>
    </lineage>
</organism>
<sequence length="171" mass="20898">MLKKDFSIPDEHISGKLHSLFTKSAKKWYYKMRQDHGKHRWAWWKEQIISKWENYSWRFKMENSFEEAIFNIERDRPMSWFLKQKDRLTALHPYMSETMVHKRILRNCDGDLEHFIRSRCIEPFSTEDYINAMEASLLEQKYVEIGINPQWTTRPVVNQFQNPINHMTKLL</sequence>
<keyword evidence="2" id="KW-1185">Reference proteome</keyword>
<dbReference type="Proteomes" id="UP000765509">
    <property type="component" value="Unassembled WGS sequence"/>
</dbReference>
<reference evidence="1" key="1">
    <citation type="submission" date="2021-03" db="EMBL/GenBank/DDBJ databases">
        <title>Draft genome sequence of rust myrtle Austropuccinia psidii MF-1, a brazilian biotype.</title>
        <authorList>
            <person name="Quecine M.C."/>
            <person name="Pachon D.M.R."/>
            <person name="Bonatelli M.L."/>
            <person name="Correr F.H."/>
            <person name="Franceschini L.M."/>
            <person name="Leite T.F."/>
            <person name="Margarido G.R.A."/>
            <person name="Almeida C.A."/>
            <person name="Ferrarezi J.A."/>
            <person name="Labate C.A."/>
        </authorList>
    </citation>
    <scope>NUCLEOTIDE SEQUENCE</scope>
    <source>
        <strain evidence="1">MF-1</strain>
    </source>
</reference>
<evidence type="ECO:0000313" key="2">
    <source>
        <dbReference type="Proteomes" id="UP000765509"/>
    </source>
</evidence>
<dbReference type="EMBL" id="AVOT02025582">
    <property type="protein sequence ID" value="MBW0516949.1"/>
    <property type="molecule type" value="Genomic_DNA"/>
</dbReference>
<evidence type="ECO:0008006" key="3">
    <source>
        <dbReference type="Google" id="ProtNLM"/>
    </source>
</evidence>